<dbReference type="Proteomes" id="UP000565579">
    <property type="component" value="Unassembled WGS sequence"/>
</dbReference>
<name>A0A7X0U7B4_9ACTN</name>
<protein>
    <submittedName>
        <fullName evidence="1">Uncharacterized protein</fullName>
    </submittedName>
</protein>
<sequence length="113" mass="11893">MARTDLAVRPMPRIGVALGVGLVAANVDGNAFDHTDRRMLLIKNSNGAPATVTVQIPATVEGQDVEDLPVTIPANDSVLLPPFSAVYRQENGKVYIDYAAPAGLTVGVLEQPV</sequence>
<dbReference type="RefSeq" id="WP_185112878.1">
    <property type="nucleotide sequence ID" value="NZ_BAAAXY010000269.1"/>
</dbReference>
<gene>
    <name evidence="1" type="ORF">HD593_012185</name>
</gene>
<comment type="caution">
    <text evidence="1">The sequence shown here is derived from an EMBL/GenBank/DDBJ whole genome shotgun (WGS) entry which is preliminary data.</text>
</comment>
<accession>A0A7X0U7B4</accession>
<evidence type="ECO:0000313" key="1">
    <source>
        <dbReference type="EMBL" id="MBB6557295.1"/>
    </source>
</evidence>
<organism evidence="1 2">
    <name type="scientific">Nonomuraea rubra</name>
    <dbReference type="NCBI Taxonomy" id="46180"/>
    <lineage>
        <taxon>Bacteria</taxon>
        <taxon>Bacillati</taxon>
        <taxon>Actinomycetota</taxon>
        <taxon>Actinomycetes</taxon>
        <taxon>Streptosporangiales</taxon>
        <taxon>Streptosporangiaceae</taxon>
        <taxon>Nonomuraea</taxon>
    </lineage>
</organism>
<dbReference type="EMBL" id="JACHMI010000002">
    <property type="protein sequence ID" value="MBB6557295.1"/>
    <property type="molecule type" value="Genomic_DNA"/>
</dbReference>
<proteinExistence type="predicted"/>
<evidence type="ECO:0000313" key="2">
    <source>
        <dbReference type="Proteomes" id="UP000565579"/>
    </source>
</evidence>
<dbReference type="AlphaFoldDB" id="A0A7X0U7B4"/>
<reference evidence="1 2" key="1">
    <citation type="submission" date="2020-08" db="EMBL/GenBank/DDBJ databases">
        <title>Sequencing the genomes of 1000 actinobacteria strains.</title>
        <authorList>
            <person name="Klenk H.-P."/>
        </authorList>
    </citation>
    <scope>NUCLEOTIDE SEQUENCE [LARGE SCALE GENOMIC DNA]</scope>
    <source>
        <strain evidence="1 2">DSM 43768</strain>
    </source>
</reference>
<keyword evidence="2" id="KW-1185">Reference proteome</keyword>